<accession>A0A336M7K7</accession>
<evidence type="ECO:0000313" key="1">
    <source>
        <dbReference type="EMBL" id="SSX04449.1"/>
    </source>
</evidence>
<dbReference type="AlphaFoldDB" id="A0A336M7K7"/>
<dbReference type="EMBL" id="UFQS01000502">
    <property type="protein sequence ID" value="SSX04449.1"/>
    <property type="molecule type" value="Genomic_DNA"/>
</dbReference>
<evidence type="ECO:0000313" key="2">
    <source>
        <dbReference type="EMBL" id="SSX24813.1"/>
    </source>
</evidence>
<dbReference type="EMBL" id="UFQT01000502">
    <property type="protein sequence ID" value="SSX24813.1"/>
    <property type="molecule type" value="Genomic_DNA"/>
</dbReference>
<dbReference type="VEuPathDB" id="VectorBase:CSON011540"/>
<sequence length="93" mass="10916">MMMERRFFFLCFDNPNISHIETHFTCPHVERLLQLLHLMHNQQKAEADSHIQLAAFNAQSASRRYSSKTFIPSSHEIHKSPRVKKHATACRAR</sequence>
<gene>
    <name evidence="2" type="primary">CSON011540</name>
</gene>
<reference evidence="2" key="2">
    <citation type="submission" date="2018-07" db="EMBL/GenBank/DDBJ databases">
        <authorList>
            <person name="Quirk P.G."/>
            <person name="Krulwich T.A."/>
        </authorList>
    </citation>
    <scope>NUCLEOTIDE SEQUENCE</scope>
</reference>
<proteinExistence type="predicted"/>
<protein>
    <submittedName>
        <fullName evidence="2">CSON011540 protein</fullName>
    </submittedName>
</protein>
<reference evidence="1" key="1">
    <citation type="submission" date="2018-04" db="EMBL/GenBank/DDBJ databases">
        <authorList>
            <person name="Go L.Y."/>
            <person name="Mitchell J.A."/>
        </authorList>
    </citation>
    <scope>NUCLEOTIDE SEQUENCE</scope>
    <source>
        <tissue evidence="1">Whole organism</tissue>
    </source>
</reference>
<organism evidence="2">
    <name type="scientific">Culicoides sonorensis</name>
    <name type="common">Biting midge</name>
    <dbReference type="NCBI Taxonomy" id="179676"/>
    <lineage>
        <taxon>Eukaryota</taxon>
        <taxon>Metazoa</taxon>
        <taxon>Ecdysozoa</taxon>
        <taxon>Arthropoda</taxon>
        <taxon>Hexapoda</taxon>
        <taxon>Insecta</taxon>
        <taxon>Pterygota</taxon>
        <taxon>Neoptera</taxon>
        <taxon>Endopterygota</taxon>
        <taxon>Diptera</taxon>
        <taxon>Nematocera</taxon>
        <taxon>Chironomoidea</taxon>
        <taxon>Ceratopogonidae</taxon>
        <taxon>Ceratopogoninae</taxon>
        <taxon>Culicoides</taxon>
        <taxon>Monoculicoides</taxon>
    </lineage>
</organism>
<name>A0A336M7K7_CULSO</name>